<feature type="non-terminal residue" evidence="1">
    <location>
        <position position="1"/>
    </location>
</feature>
<dbReference type="AlphaFoldDB" id="A0A5D2Y181"/>
<proteinExistence type="predicted"/>
<evidence type="ECO:0000313" key="1">
    <source>
        <dbReference type="EMBL" id="TYJ19964.1"/>
    </source>
</evidence>
<keyword evidence="2" id="KW-1185">Reference proteome</keyword>
<accession>A0A5D2Y181</accession>
<protein>
    <submittedName>
        <fullName evidence="1">Uncharacterized protein</fullName>
    </submittedName>
</protein>
<evidence type="ECO:0000313" key="2">
    <source>
        <dbReference type="Proteomes" id="UP000323597"/>
    </source>
</evidence>
<name>A0A5D2Y181_GOSMU</name>
<reference evidence="1 2" key="1">
    <citation type="submission" date="2019-07" db="EMBL/GenBank/DDBJ databases">
        <title>WGS assembly of Gossypium mustelinum.</title>
        <authorList>
            <person name="Chen Z.J."/>
            <person name="Sreedasyam A."/>
            <person name="Ando A."/>
            <person name="Song Q."/>
            <person name="De L."/>
            <person name="Hulse-Kemp A."/>
            <person name="Ding M."/>
            <person name="Ye W."/>
            <person name="Kirkbride R."/>
            <person name="Jenkins J."/>
            <person name="Plott C."/>
            <person name="Lovell J."/>
            <person name="Lin Y.-M."/>
            <person name="Vaughn R."/>
            <person name="Liu B."/>
            <person name="Li W."/>
            <person name="Simpson S."/>
            <person name="Scheffler B."/>
            <person name="Saski C."/>
            <person name="Grover C."/>
            <person name="Hu G."/>
            <person name="Conover J."/>
            <person name="Carlson J."/>
            <person name="Shu S."/>
            <person name="Boston L."/>
            <person name="Williams M."/>
            <person name="Peterson D."/>
            <person name="Mcgee K."/>
            <person name="Jones D."/>
            <person name="Wendel J."/>
            <person name="Stelly D."/>
            <person name="Grimwood J."/>
            <person name="Schmutz J."/>
        </authorList>
    </citation>
    <scope>NUCLEOTIDE SEQUENCE [LARGE SCALE GENOMIC DNA]</scope>
    <source>
        <strain evidence="1">1408120.09</strain>
    </source>
</reference>
<organism evidence="1 2">
    <name type="scientific">Gossypium mustelinum</name>
    <name type="common">Cotton</name>
    <name type="synonym">Gossypium caicoense</name>
    <dbReference type="NCBI Taxonomy" id="34275"/>
    <lineage>
        <taxon>Eukaryota</taxon>
        <taxon>Viridiplantae</taxon>
        <taxon>Streptophyta</taxon>
        <taxon>Embryophyta</taxon>
        <taxon>Tracheophyta</taxon>
        <taxon>Spermatophyta</taxon>
        <taxon>Magnoliopsida</taxon>
        <taxon>eudicotyledons</taxon>
        <taxon>Gunneridae</taxon>
        <taxon>Pentapetalae</taxon>
        <taxon>rosids</taxon>
        <taxon>malvids</taxon>
        <taxon>Malvales</taxon>
        <taxon>Malvaceae</taxon>
        <taxon>Malvoideae</taxon>
        <taxon>Gossypium</taxon>
    </lineage>
</organism>
<dbReference type="Proteomes" id="UP000323597">
    <property type="component" value="Chromosome A09"/>
</dbReference>
<dbReference type="EMBL" id="CM017644">
    <property type="protein sequence ID" value="TYJ19964.1"/>
    <property type="molecule type" value="Genomic_DNA"/>
</dbReference>
<sequence length="97" mass="10817">HVQLPQHSFSANKQNSYFGTHSASGFPLTWKLTKGVVELESAGRVTASLQAAVAIRGMVAVRSTAIVTKTTVNFFQDSIFKFVCKLMDTLYKWRCFI</sequence>
<gene>
    <name evidence="1" type="ORF">E1A91_A09G228100v1</name>
</gene>